<evidence type="ECO:0000313" key="3">
    <source>
        <dbReference type="EMBL" id="KAF2255887.1"/>
    </source>
</evidence>
<dbReference type="InterPro" id="IPR007685">
    <property type="entry name" value="RelA_SpoT"/>
</dbReference>
<dbReference type="GO" id="GO:0015969">
    <property type="term" value="P:guanosine tetraphosphate metabolic process"/>
    <property type="evidence" value="ECO:0007669"/>
    <property type="project" value="InterPro"/>
</dbReference>
<dbReference type="OrthoDB" id="4719016at2759"/>
<sequence length="251" mass="28933">MATANVWTMSEPLGNGLAVINDFVDDYHRNKKGYYKRLAKRVQVICRNNTRDIQALITYRAKKKKSLRKKLENMNEKRLREGLPPFQTRQEIEEQLVDLAGVRIALYFPQEKQRVQEEIGNWFPSVVWKKKPGYSKKTGEEGQYRSGQGPLEDSDSCNADASTGTNENGSYNRVFAGYVADHFHVKISKIQSERPKKLEEWMEHHVVEIQVVSVLLHAWAEVEHDIEYKQIRAKAGNEEKVILDALNGSIM</sequence>
<evidence type="ECO:0000256" key="1">
    <source>
        <dbReference type="SAM" id="MobiDB-lite"/>
    </source>
</evidence>
<dbReference type="RefSeq" id="XP_033690891.1">
    <property type="nucleotide sequence ID" value="XM_033827480.1"/>
</dbReference>
<gene>
    <name evidence="3" type="ORF">BU26DRAFT_512837</name>
</gene>
<dbReference type="Gene3D" id="3.30.460.10">
    <property type="entry name" value="Beta Polymerase, domain 2"/>
    <property type="match status" value="1"/>
</dbReference>
<dbReference type="GeneID" id="54580810"/>
<dbReference type="PANTHER" id="PTHR41773">
    <property type="entry name" value="GTP PYROPHOSPHATASE-RELATED"/>
    <property type="match status" value="1"/>
</dbReference>
<evidence type="ECO:0000259" key="2">
    <source>
        <dbReference type="SMART" id="SM00954"/>
    </source>
</evidence>
<dbReference type="PANTHER" id="PTHR41773:SF1">
    <property type="entry name" value="RELA_SPOT DOMAIN-CONTAINING PROTEIN"/>
    <property type="match status" value="1"/>
</dbReference>
<dbReference type="SMART" id="SM00954">
    <property type="entry name" value="RelA_SpoT"/>
    <property type="match status" value="1"/>
</dbReference>
<name>A0A6A6J0P9_9PLEO</name>
<feature type="domain" description="RelA/SpoT" evidence="2">
    <location>
        <begin position="59"/>
        <end position="234"/>
    </location>
</feature>
<dbReference type="InterPro" id="IPR043519">
    <property type="entry name" value="NT_sf"/>
</dbReference>
<dbReference type="Proteomes" id="UP000800094">
    <property type="component" value="Unassembled WGS sequence"/>
</dbReference>
<dbReference type="SUPFAM" id="SSF81301">
    <property type="entry name" value="Nucleotidyltransferase"/>
    <property type="match status" value="1"/>
</dbReference>
<dbReference type="AlphaFoldDB" id="A0A6A6J0P9"/>
<keyword evidence="4" id="KW-1185">Reference proteome</keyword>
<feature type="compositionally biased region" description="Polar residues" evidence="1">
    <location>
        <begin position="156"/>
        <end position="166"/>
    </location>
</feature>
<protein>
    <recommendedName>
        <fullName evidence="2">RelA/SpoT domain-containing protein</fullName>
    </recommendedName>
</protein>
<proteinExistence type="predicted"/>
<organism evidence="3 4">
    <name type="scientific">Trematosphaeria pertusa</name>
    <dbReference type="NCBI Taxonomy" id="390896"/>
    <lineage>
        <taxon>Eukaryota</taxon>
        <taxon>Fungi</taxon>
        <taxon>Dikarya</taxon>
        <taxon>Ascomycota</taxon>
        <taxon>Pezizomycotina</taxon>
        <taxon>Dothideomycetes</taxon>
        <taxon>Pleosporomycetidae</taxon>
        <taxon>Pleosporales</taxon>
        <taxon>Massarineae</taxon>
        <taxon>Trematosphaeriaceae</taxon>
        <taxon>Trematosphaeria</taxon>
    </lineage>
</organism>
<dbReference type="Pfam" id="PF04607">
    <property type="entry name" value="RelA_SpoT"/>
    <property type="match status" value="1"/>
</dbReference>
<reference evidence="3" key="1">
    <citation type="journal article" date="2020" name="Stud. Mycol.">
        <title>101 Dothideomycetes genomes: a test case for predicting lifestyles and emergence of pathogens.</title>
        <authorList>
            <person name="Haridas S."/>
            <person name="Albert R."/>
            <person name="Binder M."/>
            <person name="Bloem J."/>
            <person name="Labutti K."/>
            <person name="Salamov A."/>
            <person name="Andreopoulos B."/>
            <person name="Baker S."/>
            <person name="Barry K."/>
            <person name="Bills G."/>
            <person name="Bluhm B."/>
            <person name="Cannon C."/>
            <person name="Castanera R."/>
            <person name="Culley D."/>
            <person name="Daum C."/>
            <person name="Ezra D."/>
            <person name="Gonzalez J."/>
            <person name="Henrissat B."/>
            <person name="Kuo A."/>
            <person name="Liang C."/>
            <person name="Lipzen A."/>
            <person name="Lutzoni F."/>
            <person name="Magnuson J."/>
            <person name="Mondo S."/>
            <person name="Nolan M."/>
            <person name="Ohm R."/>
            <person name="Pangilinan J."/>
            <person name="Park H.-J."/>
            <person name="Ramirez L."/>
            <person name="Alfaro M."/>
            <person name="Sun H."/>
            <person name="Tritt A."/>
            <person name="Yoshinaga Y."/>
            <person name="Zwiers L.-H."/>
            <person name="Turgeon B."/>
            <person name="Goodwin S."/>
            <person name="Spatafora J."/>
            <person name="Crous P."/>
            <person name="Grigoriev I."/>
        </authorList>
    </citation>
    <scope>NUCLEOTIDE SEQUENCE</scope>
    <source>
        <strain evidence="3">CBS 122368</strain>
    </source>
</reference>
<feature type="region of interest" description="Disordered" evidence="1">
    <location>
        <begin position="134"/>
        <end position="166"/>
    </location>
</feature>
<accession>A0A6A6J0P9</accession>
<evidence type="ECO:0000313" key="4">
    <source>
        <dbReference type="Proteomes" id="UP000800094"/>
    </source>
</evidence>
<dbReference type="EMBL" id="ML987189">
    <property type="protein sequence ID" value="KAF2255887.1"/>
    <property type="molecule type" value="Genomic_DNA"/>
</dbReference>